<evidence type="ECO:0000313" key="9">
    <source>
        <dbReference type="Proteomes" id="UP000076405"/>
    </source>
</evidence>
<evidence type="ECO:0000313" key="8">
    <source>
        <dbReference type="Proteomes" id="UP000076244"/>
    </source>
</evidence>
<evidence type="ECO:0000256" key="4">
    <source>
        <dbReference type="ARBA" id="ARBA00023136"/>
    </source>
</evidence>
<feature type="transmembrane region" description="Helical" evidence="5">
    <location>
        <begin position="248"/>
        <end position="265"/>
    </location>
</feature>
<dbReference type="AlphaFoldDB" id="A0A0R2HVN3"/>
<keyword evidence="2 5" id="KW-0812">Transmembrane</keyword>
<reference evidence="8 9" key="1">
    <citation type="journal article" date="2016" name="PLoS ONE">
        <title>The Identification of Novel Diagnostic Marker Genes for the Detection of Beer Spoiling Pediococcus damnosus Strains Using the BlAst Diagnostic Gene findEr.</title>
        <authorList>
            <person name="Behr J."/>
            <person name="Geissler A.J."/>
            <person name="Schmid J."/>
            <person name="Zehe A."/>
            <person name="Vogel R.F."/>
        </authorList>
    </citation>
    <scope>NUCLEOTIDE SEQUENCE [LARGE SCALE GENOMIC DNA]</scope>
    <source>
        <strain evidence="6 9">TMW 2.1533</strain>
        <strain evidence="7 8">TMW 2.1535</strain>
    </source>
</reference>
<dbReference type="Pfam" id="PF02361">
    <property type="entry name" value="CbiQ"/>
    <property type="match status" value="1"/>
</dbReference>
<feature type="transmembrane region" description="Helical" evidence="5">
    <location>
        <begin position="25"/>
        <end position="55"/>
    </location>
</feature>
<evidence type="ECO:0000256" key="1">
    <source>
        <dbReference type="ARBA" id="ARBA00004141"/>
    </source>
</evidence>
<evidence type="ECO:0000256" key="2">
    <source>
        <dbReference type="ARBA" id="ARBA00022692"/>
    </source>
</evidence>
<evidence type="ECO:0000256" key="3">
    <source>
        <dbReference type="ARBA" id="ARBA00022989"/>
    </source>
</evidence>
<evidence type="ECO:0000256" key="5">
    <source>
        <dbReference type="SAM" id="Phobius"/>
    </source>
</evidence>
<keyword evidence="8" id="KW-1185">Reference proteome</keyword>
<proteinExistence type="predicted"/>
<organism evidence="6 9">
    <name type="scientific">Pediococcus damnosus</name>
    <dbReference type="NCBI Taxonomy" id="51663"/>
    <lineage>
        <taxon>Bacteria</taxon>
        <taxon>Bacillati</taxon>
        <taxon>Bacillota</taxon>
        <taxon>Bacilli</taxon>
        <taxon>Lactobacillales</taxon>
        <taxon>Lactobacillaceae</taxon>
        <taxon>Pediococcus</taxon>
    </lineage>
</organism>
<keyword evidence="3 5" id="KW-1133">Transmembrane helix</keyword>
<dbReference type="OrthoDB" id="8635523at2"/>
<dbReference type="CDD" id="cd16914">
    <property type="entry name" value="EcfT"/>
    <property type="match status" value="1"/>
</dbReference>
<gene>
    <name evidence="6" type="ORF">ADU70_1443</name>
    <name evidence="7" type="ORF">ADU72_1255</name>
</gene>
<accession>A0A0R2HVN3</accession>
<dbReference type="InterPro" id="IPR003339">
    <property type="entry name" value="ABC/ECF_trnsptr_transmembrane"/>
</dbReference>
<dbReference type="PANTHER" id="PTHR33514:SF1">
    <property type="entry name" value="ABC TRANSPORTER PERMEASE"/>
    <property type="match status" value="1"/>
</dbReference>
<dbReference type="PANTHER" id="PTHR33514">
    <property type="entry name" value="PROTEIN ABCI12, CHLOROPLASTIC"/>
    <property type="match status" value="1"/>
</dbReference>
<dbReference type="EMBL" id="CP012275">
    <property type="protein sequence ID" value="AMV62927.1"/>
    <property type="molecule type" value="Genomic_DNA"/>
</dbReference>
<dbReference type="Proteomes" id="UP000076405">
    <property type="component" value="Chromosome"/>
</dbReference>
<dbReference type="GO" id="GO:0005886">
    <property type="term" value="C:plasma membrane"/>
    <property type="evidence" value="ECO:0007669"/>
    <property type="project" value="TreeGrafter"/>
</dbReference>
<sequence>MNNNVLIGYKQRDNFVDRLTGTTKLIGLIALSVIGMTSFDTRFLLVLTVCSLALFRVSGIKFHEVSFILGFITVFSVLNLIAVYIFGPKYGVHLYGSEHVIWQGIGPYNLTWEQLFYEFNLFLKYIFTVPLALIFLMTTNPSEFSSSLNRIGISYRISYAVSLALRYIPDVQNDYRQISRAQQARGNEISKKGKLTHRVKVAGQILLPLIFTSLDRIETISQAMELRRFGKLKKRTWYAARPMKRNDFLALIVIALVVLVGIYLFKVNGGRFYNPFK</sequence>
<evidence type="ECO:0000313" key="6">
    <source>
        <dbReference type="EMBL" id="AMV62927.1"/>
    </source>
</evidence>
<dbReference type="KEGG" id="pdm:ADU72_1255"/>
<protein>
    <submittedName>
        <fullName evidence="6">Transmembrane component MtsC of energizing module of methionine-regulated ECF transporter</fullName>
    </submittedName>
</protein>
<dbReference type="RefSeq" id="WP_046871035.1">
    <property type="nucleotide sequence ID" value="NZ_BAAAXI010000179.1"/>
</dbReference>
<dbReference type="Proteomes" id="UP000076244">
    <property type="component" value="Chromosome"/>
</dbReference>
<keyword evidence="4 5" id="KW-0472">Membrane</keyword>
<feature type="transmembrane region" description="Helical" evidence="5">
    <location>
        <begin position="67"/>
        <end position="87"/>
    </location>
</feature>
<evidence type="ECO:0000313" key="7">
    <source>
        <dbReference type="EMBL" id="AMV67188.1"/>
    </source>
</evidence>
<comment type="subcellular location">
    <subcellularLocation>
        <location evidence="1">Membrane</location>
        <topology evidence="1">Multi-pass membrane protein</topology>
    </subcellularLocation>
</comment>
<feature type="transmembrane region" description="Helical" evidence="5">
    <location>
        <begin position="122"/>
        <end position="140"/>
    </location>
</feature>
<name>A0A0R2HVN3_9LACO</name>
<dbReference type="EMBL" id="CP012288">
    <property type="protein sequence ID" value="AMV67188.1"/>
    <property type="molecule type" value="Genomic_DNA"/>
</dbReference>